<sequence length="143" mass="16312">MASDGNANHSRWFATKRATTISHEMTLTKLTTTNRDVPGAVRLHDGHGNVFGNPPSHRIDGKATMMVVSNEKGRARDTWRDLIRWSWKLRLLWTSRGATRGGRDAAKSRDYLRRSGRQRRARISRRIDELERGDGCACPRGWT</sequence>
<name>A0AAP0E2H3_9MAGN</name>
<dbReference type="Proteomes" id="UP001417504">
    <property type="component" value="Unassembled WGS sequence"/>
</dbReference>
<dbReference type="AlphaFoldDB" id="A0AAP0E2H3"/>
<evidence type="ECO:0000313" key="1">
    <source>
        <dbReference type="EMBL" id="KAK9085421.1"/>
    </source>
</evidence>
<protein>
    <submittedName>
        <fullName evidence="1">Uncharacterized protein</fullName>
    </submittedName>
</protein>
<dbReference type="EMBL" id="JBBNAE010000011">
    <property type="protein sequence ID" value="KAK9085421.1"/>
    <property type="molecule type" value="Genomic_DNA"/>
</dbReference>
<evidence type="ECO:0000313" key="2">
    <source>
        <dbReference type="Proteomes" id="UP001417504"/>
    </source>
</evidence>
<comment type="caution">
    <text evidence="1">The sequence shown here is derived from an EMBL/GenBank/DDBJ whole genome shotgun (WGS) entry which is preliminary data.</text>
</comment>
<organism evidence="1 2">
    <name type="scientific">Stephania japonica</name>
    <dbReference type="NCBI Taxonomy" id="461633"/>
    <lineage>
        <taxon>Eukaryota</taxon>
        <taxon>Viridiplantae</taxon>
        <taxon>Streptophyta</taxon>
        <taxon>Embryophyta</taxon>
        <taxon>Tracheophyta</taxon>
        <taxon>Spermatophyta</taxon>
        <taxon>Magnoliopsida</taxon>
        <taxon>Ranunculales</taxon>
        <taxon>Menispermaceae</taxon>
        <taxon>Menispermoideae</taxon>
        <taxon>Cissampelideae</taxon>
        <taxon>Stephania</taxon>
    </lineage>
</organism>
<gene>
    <name evidence="1" type="ORF">Sjap_025832</name>
</gene>
<reference evidence="1 2" key="1">
    <citation type="submission" date="2024-01" db="EMBL/GenBank/DDBJ databases">
        <title>Genome assemblies of Stephania.</title>
        <authorList>
            <person name="Yang L."/>
        </authorList>
    </citation>
    <scope>NUCLEOTIDE SEQUENCE [LARGE SCALE GENOMIC DNA]</scope>
    <source>
        <strain evidence="1">QJT</strain>
        <tissue evidence="1">Leaf</tissue>
    </source>
</reference>
<keyword evidence="2" id="KW-1185">Reference proteome</keyword>
<proteinExistence type="predicted"/>
<accession>A0AAP0E2H3</accession>